<gene>
    <name evidence="1" type="ORF">A2756_02355</name>
</gene>
<dbReference type="AlphaFoldDB" id="A0A1G2G696"/>
<comment type="caution">
    <text evidence="1">The sequence shown here is derived from an EMBL/GenBank/DDBJ whole genome shotgun (WGS) entry which is preliminary data.</text>
</comment>
<evidence type="ECO:0000313" key="2">
    <source>
        <dbReference type="Proteomes" id="UP000177785"/>
    </source>
</evidence>
<dbReference type="STRING" id="1802115.A2756_02355"/>
<proteinExistence type="predicted"/>
<sequence length="201" mass="22204">MPIPEELQEFLHLGTESRPEAEAAALARLLCDKTKGDKICWIPRYTSDGYEIWSALIADALAIETVEKDSEGNTLLIQVPRISVHIGVMRVASLAGALRGLTGGQNPALEFLCVADFGDSTHGVLLTDPSPFCALLSGKEQRLLLMSHREVLTLYVEMKVQMVGYNISRYPSKDPPAKRATEYAPQSPSEAFRMARHYLET</sequence>
<evidence type="ECO:0000313" key="1">
    <source>
        <dbReference type="EMBL" id="OGZ45727.1"/>
    </source>
</evidence>
<dbReference type="EMBL" id="MHNL01000005">
    <property type="protein sequence ID" value="OGZ45727.1"/>
    <property type="molecule type" value="Genomic_DNA"/>
</dbReference>
<dbReference type="Proteomes" id="UP000177785">
    <property type="component" value="Unassembled WGS sequence"/>
</dbReference>
<organism evidence="1 2">
    <name type="scientific">Candidatus Ryanbacteria bacterium RIFCSPHIGHO2_01_FULL_48_27</name>
    <dbReference type="NCBI Taxonomy" id="1802115"/>
    <lineage>
        <taxon>Bacteria</taxon>
        <taxon>Candidatus Ryaniibacteriota</taxon>
    </lineage>
</organism>
<accession>A0A1G2G696</accession>
<protein>
    <submittedName>
        <fullName evidence="1">Uncharacterized protein</fullName>
    </submittedName>
</protein>
<reference evidence="1 2" key="1">
    <citation type="journal article" date="2016" name="Nat. Commun.">
        <title>Thousands of microbial genomes shed light on interconnected biogeochemical processes in an aquifer system.</title>
        <authorList>
            <person name="Anantharaman K."/>
            <person name="Brown C.T."/>
            <person name="Hug L.A."/>
            <person name="Sharon I."/>
            <person name="Castelle C.J."/>
            <person name="Probst A.J."/>
            <person name="Thomas B.C."/>
            <person name="Singh A."/>
            <person name="Wilkins M.J."/>
            <person name="Karaoz U."/>
            <person name="Brodie E.L."/>
            <person name="Williams K.H."/>
            <person name="Hubbard S.S."/>
            <person name="Banfield J.F."/>
        </authorList>
    </citation>
    <scope>NUCLEOTIDE SEQUENCE [LARGE SCALE GENOMIC DNA]</scope>
</reference>
<name>A0A1G2G696_9BACT</name>